<dbReference type="Gene3D" id="3.40.50.10320">
    <property type="entry name" value="LmbE-like"/>
    <property type="match status" value="1"/>
</dbReference>
<comment type="caution">
    <text evidence="2">The sequence shown here is derived from an EMBL/GenBank/DDBJ whole genome shotgun (WGS) entry which is preliminary data.</text>
</comment>
<dbReference type="PANTHER" id="PTHR12993">
    <property type="entry name" value="N-ACETYLGLUCOSAMINYL-PHOSPHATIDYLINOSITOL DE-N-ACETYLASE-RELATED"/>
    <property type="match status" value="1"/>
</dbReference>
<sequence length="324" mass="37712">MNITGQIKRFIFKVNRFVDDRVISNIILYFRTRVTFFDKFIKVIEYHRGLYRYPNQMLGRKMDINFDKTDVLVFAAHPDDDILGIGTVLYRHRLKDEKIKVVFVTNGTAGNGESWYRRKDKAKNRANLRYHEGSLALAQIGVSKKDIYCLGLPDGGTQRYMKQMAVDITMLINKLNPNRVYVHGIEGGHIDHDMTSFAVKSTCHKLGYFNVFEYTQYYPAQPIGTEKVKFLSSTIDKTGVEMIEISEDERKIKRKMLSFHKSQGVDKYYRQGETIRKAELKNSDIELYRYCPISSSCLEPLVQDFQMNIFFSELTVLESENHSV</sequence>
<dbReference type="RefSeq" id="WP_136833108.1">
    <property type="nucleotide sequence ID" value="NZ_SWBM01000005.1"/>
</dbReference>
<proteinExistence type="predicted"/>
<dbReference type="PANTHER" id="PTHR12993:SF11">
    <property type="entry name" value="N-ACETYLGLUCOSAMINYL-PHOSPHATIDYLINOSITOL DE-N-ACETYLASE"/>
    <property type="match status" value="1"/>
</dbReference>
<evidence type="ECO:0000313" key="2">
    <source>
        <dbReference type="EMBL" id="TKC15506.1"/>
    </source>
</evidence>
<keyword evidence="3" id="KW-1185">Reference proteome</keyword>
<dbReference type="GO" id="GO:0016811">
    <property type="term" value="F:hydrolase activity, acting on carbon-nitrogen (but not peptide) bonds, in linear amides"/>
    <property type="evidence" value="ECO:0007669"/>
    <property type="project" value="TreeGrafter"/>
</dbReference>
<protein>
    <submittedName>
        <fullName evidence="2">PIG-L family deacetylase</fullName>
    </submittedName>
</protein>
<dbReference type="AlphaFoldDB" id="A0A4U1D356"/>
<evidence type="ECO:0000256" key="1">
    <source>
        <dbReference type="ARBA" id="ARBA00001947"/>
    </source>
</evidence>
<name>A0A4U1D356_9BACI</name>
<evidence type="ECO:0000313" key="3">
    <source>
        <dbReference type="Proteomes" id="UP000307756"/>
    </source>
</evidence>
<dbReference type="OrthoDB" id="9790023at2"/>
<dbReference type="Proteomes" id="UP000307756">
    <property type="component" value="Unassembled WGS sequence"/>
</dbReference>
<comment type="cofactor">
    <cofactor evidence="1">
        <name>Zn(2+)</name>
        <dbReference type="ChEBI" id="CHEBI:29105"/>
    </cofactor>
</comment>
<dbReference type="Pfam" id="PF02585">
    <property type="entry name" value="PIG-L"/>
    <property type="match status" value="1"/>
</dbReference>
<dbReference type="SUPFAM" id="SSF102588">
    <property type="entry name" value="LmbE-like"/>
    <property type="match status" value="1"/>
</dbReference>
<organism evidence="2 3">
    <name type="scientific">Robertmurraya kyonggiensis</name>
    <dbReference type="NCBI Taxonomy" id="1037680"/>
    <lineage>
        <taxon>Bacteria</taxon>
        <taxon>Bacillati</taxon>
        <taxon>Bacillota</taxon>
        <taxon>Bacilli</taxon>
        <taxon>Bacillales</taxon>
        <taxon>Bacillaceae</taxon>
        <taxon>Robertmurraya</taxon>
    </lineage>
</organism>
<gene>
    <name evidence="2" type="ORF">FA727_18995</name>
</gene>
<dbReference type="InterPro" id="IPR003737">
    <property type="entry name" value="GlcNAc_PI_deacetylase-related"/>
</dbReference>
<dbReference type="InterPro" id="IPR024078">
    <property type="entry name" value="LmbE-like_dom_sf"/>
</dbReference>
<accession>A0A4U1D356</accession>
<reference evidence="2 3" key="1">
    <citation type="journal article" date="2011" name="J. Microbiol.">
        <title>Bacillus kyonggiensis sp. nov., isolated from soil of a lettuce field.</title>
        <authorList>
            <person name="Dong K."/>
            <person name="Lee S."/>
        </authorList>
    </citation>
    <scope>NUCLEOTIDE SEQUENCE [LARGE SCALE GENOMIC DNA]</scope>
    <source>
        <strain evidence="2 3">NB22</strain>
    </source>
</reference>
<dbReference type="EMBL" id="SWBM01000005">
    <property type="protein sequence ID" value="TKC15506.1"/>
    <property type="molecule type" value="Genomic_DNA"/>
</dbReference>